<name>A0AAV6TRW6_9ARAC</name>
<evidence type="ECO:0000313" key="1">
    <source>
        <dbReference type="EMBL" id="KAG8173011.1"/>
    </source>
</evidence>
<protein>
    <submittedName>
        <fullName evidence="2">Uncharacterized protein</fullName>
    </submittedName>
</protein>
<keyword evidence="3" id="KW-1185">Reference proteome</keyword>
<gene>
    <name evidence="2" type="ORF">JTE90_000373</name>
    <name evidence="1" type="ORF">JTE90_008249</name>
</gene>
<accession>A0AAV6TRW6</accession>
<dbReference type="AlphaFoldDB" id="A0AAV6TRW6"/>
<dbReference type="Proteomes" id="UP000827092">
    <property type="component" value="Unassembled WGS sequence"/>
</dbReference>
<evidence type="ECO:0000313" key="2">
    <source>
        <dbReference type="EMBL" id="KAG8174607.1"/>
    </source>
</evidence>
<comment type="caution">
    <text evidence="2">The sequence shown here is derived from an EMBL/GenBank/DDBJ whole genome shotgun (WGS) entry which is preliminary data.</text>
</comment>
<proteinExistence type="predicted"/>
<dbReference type="EMBL" id="JAFNEN010002153">
    <property type="protein sequence ID" value="KAG8173011.1"/>
    <property type="molecule type" value="Genomic_DNA"/>
</dbReference>
<dbReference type="EMBL" id="JAFNEN010001180">
    <property type="protein sequence ID" value="KAG8174607.1"/>
    <property type="molecule type" value="Genomic_DNA"/>
</dbReference>
<sequence length="258" mass="29494">MDTQMPPDDYPLAEILRNDLEYAILMKHGSLWVQCRLCPFPSNRRVKVCHLSEHLAERHGLDTSDSCAFCYGEFRASGNDDVENRLSSVRHRHQCYYRLTIFEGFHEDGRRTMDLSDKLQATMFWRNSSWCASPLSNDFIPLSAKPLDNDEMHRAAADAAAAAASDITRSGEEGTSHVSLGEQRNDASILESKLYYLCRMNENRRRGLYARNYLLAAVEEQLVRANTQLMIQNKIIAELEKKGNLLLDRLLDDKLPVP</sequence>
<organism evidence="2 3">
    <name type="scientific">Oedothorax gibbosus</name>
    <dbReference type="NCBI Taxonomy" id="931172"/>
    <lineage>
        <taxon>Eukaryota</taxon>
        <taxon>Metazoa</taxon>
        <taxon>Ecdysozoa</taxon>
        <taxon>Arthropoda</taxon>
        <taxon>Chelicerata</taxon>
        <taxon>Arachnida</taxon>
        <taxon>Araneae</taxon>
        <taxon>Araneomorphae</taxon>
        <taxon>Entelegynae</taxon>
        <taxon>Araneoidea</taxon>
        <taxon>Linyphiidae</taxon>
        <taxon>Erigoninae</taxon>
        <taxon>Oedothorax</taxon>
    </lineage>
</organism>
<evidence type="ECO:0000313" key="3">
    <source>
        <dbReference type="Proteomes" id="UP000827092"/>
    </source>
</evidence>
<reference evidence="2 3" key="1">
    <citation type="journal article" date="2022" name="Nat. Ecol. Evol.">
        <title>A masculinizing supergene underlies an exaggerated male reproductive morph in a spider.</title>
        <authorList>
            <person name="Hendrickx F."/>
            <person name="De Corte Z."/>
            <person name="Sonet G."/>
            <person name="Van Belleghem S.M."/>
            <person name="Kostlbacher S."/>
            <person name="Vangestel C."/>
        </authorList>
    </citation>
    <scope>NUCLEOTIDE SEQUENCE [LARGE SCALE GENOMIC DNA]</scope>
    <source>
        <strain evidence="2">W744_W776</strain>
    </source>
</reference>